<protein>
    <submittedName>
        <fullName evidence="1">Uncharacterized protein</fullName>
    </submittedName>
</protein>
<reference evidence="1 2" key="1">
    <citation type="submission" date="2018-06" db="EMBL/GenBank/DDBJ databases">
        <title>Extensive metabolic versatility and redundancy in microbially diverse, dynamic hydrothermal sediments.</title>
        <authorList>
            <person name="Dombrowski N."/>
            <person name="Teske A."/>
            <person name="Baker B.J."/>
        </authorList>
    </citation>
    <scope>NUCLEOTIDE SEQUENCE [LARGE SCALE GENOMIC DNA]</scope>
    <source>
        <strain evidence="1">B79_G16</strain>
    </source>
</reference>
<gene>
    <name evidence="1" type="ORF">DRH29_05355</name>
</gene>
<evidence type="ECO:0000313" key="1">
    <source>
        <dbReference type="EMBL" id="RLC36026.1"/>
    </source>
</evidence>
<dbReference type="AlphaFoldDB" id="A0A420ZB80"/>
<proteinExistence type="predicted"/>
<evidence type="ECO:0000313" key="2">
    <source>
        <dbReference type="Proteomes" id="UP000281261"/>
    </source>
</evidence>
<dbReference type="Proteomes" id="UP000281261">
    <property type="component" value="Unassembled WGS sequence"/>
</dbReference>
<accession>A0A420ZB80</accession>
<organism evidence="1 2">
    <name type="scientific">candidate division Kazan bacterium</name>
    <dbReference type="NCBI Taxonomy" id="2202143"/>
    <lineage>
        <taxon>Bacteria</taxon>
        <taxon>Bacteria division Kazan-3B-28</taxon>
    </lineage>
</organism>
<name>A0A420ZB80_UNCK3</name>
<comment type="caution">
    <text evidence="1">The sequence shown here is derived from an EMBL/GenBank/DDBJ whole genome shotgun (WGS) entry which is preliminary data.</text>
</comment>
<dbReference type="EMBL" id="QMNG01000093">
    <property type="protein sequence ID" value="RLC36026.1"/>
    <property type="molecule type" value="Genomic_DNA"/>
</dbReference>
<sequence>MSITAIQSKRGIILLPRPTKRPVCSVKIQGTEYKSDLLEFEVRRFCSQAVSFSRVVIKNFGNQYTGRFRIGNVIQLYADYSDGTTKILEGKVVDVKYHSRPYQIELLAKDYGQDAMNRIVNKSYTSTSISSIFTDLISTYLSGHTTNNVETNSTQVSIAWSGKKLWHCLQDLVKLTANTWEFYCDFDKDWHFFNKTTKTSSTEALSYTRNLIGITPLTSISDVKHKIMVYGKSIEGLPLFYSKTTGYGEDAEDIVIKDSNLTTLEMVKNKVDELVTAYSSTEAKGRGESLGMPTLNPGEKVYIFSPPQNIQGWYLITSFTHKLTRHRFRTRFEFQEAKKRVEDLSTFLGERKIIEQEISEIMNEFDLDYSWILDFDDSTYIDESNSSNVERSNNFLQLTSGASSGTFVSISYTTDSNVSKFALRVVGDAISDITFYVSVDNGLTYQQAVPETLYNATSEGNQIRIKAVFSDSSQKIKVISIEYS</sequence>